<organism evidence="1 2">
    <name type="scientific">Hydnomerulius pinastri MD-312</name>
    <dbReference type="NCBI Taxonomy" id="994086"/>
    <lineage>
        <taxon>Eukaryota</taxon>
        <taxon>Fungi</taxon>
        <taxon>Dikarya</taxon>
        <taxon>Basidiomycota</taxon>
        <taxon>Agaricomycotina</taxon>
        <taxon>Agaricomycetes</taxon>
        <taxon>Agaricomycetidae</taxon>
        <taxon>Boletales</taxon>
        <taxon>Boletales incertae sedis</taxon>
        <taxon>Leucogyrophana</taxon>
    </lineage>
</organism>
<reference evidence="1 2" key="1">
    <citation type="submission" date="2014-04" db="EMBL/GenBank/DDBJ databases">
        <title>Evolutionary Origins and Diversification of the Mycorrhizal Mutualists.</title>
        <authorList>
            <consortium name="DOE Joint Genome Institute"/>
            <consortium name="Mycorrhizal Genomics Consortium"/>
            <person name="Kohler A."/>
            <person name="Kuo A."/>
            <person name="Nagy L.G."/>
            <person name="Floudas D."/>
            <person name="Copeland A."/>
            <person name="Barry K.W."/>
            <person name="Cichocki N."/>
            <person name="Veneault-Fourrey C."/>
            <person name="LaButti K."/>
            <person name="Lindquist E.A."/>
            <person name="Lipzen A."/>
            <person name="Lundell T."/>
            <person name="Morin E."/>
            <person name="Murat C."/>
            <person name="Riley R."/>
            <person name="Ohm R."/>
            <person name="Sun H."/>
            <person name="Tunlid A."/>
            <person name="Henrissat B."/>
            <person name="Grigoriev I.V."/>
            <person name="Hibbett D.S."/>
            <person name="Martin F."/>
        </authorList>
    </citation>
    <scope>NUCLEOTIDE SEQUENCE [LARGE SCALE GENOMIC DNA]</scope>
    <source>
        <strain evidence="1 2">MD-312</strain>
    </source>
</reference>
<protein>
    <submittedName>
        <fullName evidence="1">Uncharacterized protein</fullName>
    </submittedName>
</protein>
<sequence>MLQGSPTPSMCMFRLALSKPFDESHVKVKPECISSRCGVSFVGGALSLQQVGQLGSHSTVLPAESFVTHDSCTRVTALKFGERQSPAWRVDSTRMPTSQNLRDNFLRSRPDAYIVPPYTHKIMYRFSAFETTDYTPEAVCLVCSRALLSAIQIILVNPRILANTHSLVIFSPPDRAGKFSAAVKCVVYSRHKILAETLAWRNRWCLFGCL</sequence>
<evidence type="ECO:0000313" key="2">
    <source>
        <dbReference type="Proteomes" id="UP000053820"/>
    </source>
</evidence>
<dbReference type="EMBL" id="KN839859">
    <property type="protein sequence ID" value="KIJ61839.1"/>
    <property type="molecule type" value="Genomic_DNA"/>
</dbReference>
<accession>A0A0C9V836</accession>
<proteinExistence type="predicted"/>
<keyword evidence="2" id="KW-1185">Reference proteome</keyword>
<name>A0A0C9V836_9AGAM</name>
<dbReference type="HOGENOM" id="CLU_1310292_0_0_1"/>
<gene>
    <name evidence="1" type="ORF">HYDPIDRAFT_115309</name>
</gene>
<evidence type="ECO:0000313" key="1">
    <source>
        <dbReference type="EMBL" id="KIJ61839.1"/>
    </source>
</evidence>
<dbReference type="AlphaFoldDB" id="A0A0C9V836"/>
<dbReference type="Proteomes" id="UP000053820">
    <property type="component" value="Unassembled WGS sequence"/>
</dbReference>